<dbReference type="InterPro" id="IPR016055">
    <property type="entry name" value="A-D-PHexomutase_a/b/a-I/II/III"/>
</dbReference>
<dbReference type="Pfam" id="PF00408">
    <property type="entry name" value="PGM_PMM_IV"/>
    <property type="match status" value="1"/>
</dbReference>
<dbReference type="Pfam" id="PF02878">
    <property type="entry name" value="PGM_PMM_I"/>
    <property type="match status" value="1"/>
</dbReference>
<evidence type="ECO:0000259" key="10">
    <source>
        <dbReference type="Pfam" id="PF02880"/>
    </source>
</evidence>
<dbReference type="SUPFAM" id="SSF53738">
    <property type="entry name" value="Phosphoglucomutase, first 3 domains"/>
    <property type="match status" value="3"/>
</dbReference>
<keyword evidence="12" id="KW-1185">Reference proteome</keyword>
<keyword evidence="3" id="KW-0597">Phosphoprotein</keyword>
<dbReference type="PRINTS" id="PR00509">
    <property type="entry name" value="PGMPMM"/>
</dbReference>
<evidence type="ECO:0000256" key="1">
    <source>
        <dbReference type="ARBA" id="ARBA00001946"/>
    </source>
</evidence>
<feature type="domain" description="Alpha-D-phosphohexomutase C-terminal" evidence="7">
    <location>
        <begin position="373"/>
        <end position="445"/>
    </location>
</feature>
<dbReference type="Pfam" id="PF02879">
    <property type="entry name" value="PGM_PMM_II"/>
    <property type="match status" value="1"/>
</dbReference>
<dbReference type="PANTHER" id="PTHR43771:SF2">
    <property type="entry name" value="PHOSPHOMANNOMUTASE_PHOSPHOGLUCOMUTASE"/>
    <property type="match status" value="1"/>
</dbReference>
<evidence type="ECO:0000256" key="3">
    <source>
        <dbReference type="ARBA" id="ARBA00022553"/>
    </source>
</evidence>
<dbReference type="RefSeq" id="WP_144068692.1">
    <property type="nucleotide sequence ID" value="NZ_CP041636.1"/>
</dbReference>
<feature type="domain" description="Alpha-D-phosphohexomutase alpha/beta/alpha" evidence="9">
    <location>
        <begin position="161"/>
        <end position="252"/>
    </location>
</feature>
<dbReference type="InterPro" id="IPR005845">
    <property type="entry name" value="A-D-PHexomutase_a/b/a-II"/>
</dbReference>
<dbReference type="KEGG" id="fer:FNB15_10710"/>
<evidence type="ECO:0000259" key="8">
    <source>
        <dbReference type="Pfam" id="PF02878"/>
    </source>
</evidence>
<dbReference type="GO" id="GO:0016868">
    <property type="term" value="F:intramolecular phosphotransferase activity"/>
    <property type="evidence" value="ECO:0007669"/>
    <property type="project" value="InterPro"/>
</dbReference>
<dbReference type="NCBIfam" id="NF046027">
    <property type="entry name" value="PhglucPhmanMutPgmG"/>
    <property type="match status" value="1"/>
</dbReference>
<dbReference type="Pfam" id="PF02880">
    <property type="entry name" value="PGM_PMM_III"/>
    <property type="match status" value="1"/>
</dbReference>
<gene>
    <name evidence="11" type="ORF">FNB15_10710</name>
</gene>
<feature type="domain" description="Alpha-D-phosphohexomutase alpha/beta/alpha" evidence="8">
    <location>
        <begin position="11"/>
        <end position="139"/>
    </location>
</feature>
<dbReference type="InterPro" id="IPR005846">
    <property type="entry name" value="A-D-PHexomutase_a/b/a-III"/>
</dbReference>
<dbReference type="InterPro" id="IPR036900">
    <property type="entry name" value="A-D-PHexomutase_C_sf"/>
</dbReference>
<dbReference type="Gene3D" id="3.40.120.10">
    <property type="entry name" value="Alpha-D-Glucose-1,6-Bisphosphate, subunit A, domain 3"/>
    <property type="match status" value="3"/>
</dbReference>
<evidence type="ECO:0000259" key="7">
    <source>
        <dbReference type="Pfam" id="PF00408"/>
    </source>
</evidence>
<dbReference type="GO" id="GO:0005975">
    <property type="term" value="P:carbohydrate metabolic process"/>
    <property type="evidence" value="ECO:0007669"/>
    <property type="project" value="InterPro"/>
</dbReference>
<dbReference type="SUPFAM" id="SSF55957">
    <property type="entry name" value="Phosphoglucomutase, C-terminal domain"/>
    <property type="match status" value="1"/>
</dbReference>
<evidence type="ECO:0000256" key="5">
    <source>
        <dbReference type="ARBA" id="ARBA00022842"/>
    </source>
</evidence>
<dbReference type="InterPro" id="IPR005844">
    <property type="entry name" value="A-D-PHexomutase_a/b/a-I"/>
</dbReference>
<dbReference type="InterPro" id="IPR005843">
    <property type="entry name" value="A-D-PHexomutase_C"/>
</dbReference>
<evidence type="ECO:0000256" key="6">
    <source>
        <dbReference type="ARBA" id="ARBA00023235"/>
    </source>
</evidence>
<dbReference type="Proteomes" id="UP000317496">
    <property type="component" value="Chromosome"/>
</dbReference>
<comment type="similarity">
    <text evidence="2">Belongs to the phosphohexose mutase family.</text>
</comment>
<proteinExistence type="inferred from homology"/>
<keyword evidence="6" id="KW-0413">Isomerase</keyword>
<comment type="cofactor">
    <cofactor evidence="1">
        <name>Mg(2+)</name>
        <dbReference type="ChEBI" id="CHEBI:18420"/>
    </cofactor>
</comment>
<evidence type="ECO:0000259" key="9">
    <source>
        <dbReference type="Pfam" id="PF02879"/>
    </source>
</evidence>
<evidence type="ECO:0000313" key="11">
    <source>
        <dbReference type="EMBL" id="QDO97711.1"/>
    </source>
</evidence>
<keyword evidence="5" id="KW-0460">Magnesium</keyword>
<reference evidence="11 12" key="1">
    <citation type="submission" date="2019-07" db="EMBL/GenBank/DDBJ databases">
        <title>Genome sequencing for Ferrovibrio sp. K5.</title>
        <authorList>
            <person name="Park S.-J."/>
        </authorList>
    </citation>
    <scope>NUCLEOTIDE SEQUENCE [LARGE SCALE GENOMIC DNA]</scope>
    <source>
        <strain evidence="11 12">K5</strain>
    </source>
</reference>
<dbReference type="InterPro" id="IPR005841">
    <property type="entry name" value="Alpha-D-phosphohexomutase_SF"/>
</dbReference>
<dbReference type="PANTHER" id="PTHR43771">
    <property type="entry name" value="PHOSPHOMANNOMUTASE"/>
    <property type="match status" value="1"/>
</dbReference>
<keyword evidence="4" id="KW-0479">Metal-binding</keyword>
<evidence type="ECO:0000256" key="2">
    <source>
        <dbReference type="ARBA" id="ARBA00010231"/>
    </source>
</evidence>
<feature type="domain" description="Alpha-D-phosphohexomutase alpha/beta/alpha" evidence="10">
    <location>
        <begin position="256"/>
        <end position="365"/>
    </location>
</feature>
<evidence type="ECO:0000256" key="4">
    <source>
        <dbReference type="ARBA" id="ARBA00022723"/>
    </source>
</evidence>
<dbReference type="OrthoDB" id="9803322at2"/>
<sequence>MAKEKFNPEILREYDIRGIVGKTLLMEDAYLLGQAFGTLVRKSGGRSVALCRDGRLSSPQISRAFSKGLRHAGADVLTVGLGPTPMLYFAEHHLGTDAGAMITGSHNPPDYNGFKLTIGGKTIYGDEIQKLGAIIRDGSFSSGAGKVLRRSVAGNYAMRILQDADLARPLSVAWDPGNGAACPIVERLTKRLPGRHVVLNGDVDGTFPNHHPDPTLPETLEQLREVVLSQNLDLGIAFDGDGDRLGVIDNKGRVLWGDQLMMLWSEEVLRRQPGATIIADVKTSQSLFDAIERMGGKPIMWRTGHSLIKAKMRETGAQLAGEMSGHIFFADRYFGYDDALYATIRLLNIVARSPRSLADLRDRLPEMVNTPELRIECREQDKFPIVDSVKSRLQAAGAAVNDIDGVRVQTADGWWLLRASNTQNVLVARCEANDEAGLSRLKHALGEQLSASGVPPAVISSALGEDEERTAA</sequence>
<evidence type="ECO:0000313" key="12">
    <source>
        <dbReference type="Proteomes" id="UP000317496"/>
    </source>
</evidence>
<dbReference type="EMBL" id="CP041636">
    <property type="protein sequence ID" value="QDO97711.1"/>
    <property type="molecule type" value="Genomic_DNA"/>
</dbReference>
<name>A0A516H1Q2_9PROT</name>
<dbReference type="GO" id="GO:0046872">
    <property type="term" value="F:metal ion binding"/>
    <property type="evidence" value="ECO:0007669"/>
    <property type="project" value="UniProtKB-KW"/>
</dbReference>
<dbReference type="Gene3D" id="3.30.310.50">
    <property type="entry name" value="Alpha-D-phosphohexomutase, C-terminal domain"/>
    <property type="match status" value="1"/>
</dbReference>
<accession>A0A516H1Q2</accession>
<dbReference type="CDD" id="cd03089">
    <property type="entry name" value="PMM_PGM"/>
    <property type="match status" value="1"/>
</dbReference>
<protein>
    <submittedName>
        <fullName evidence="11">Phosphomannomutase/phosphoglucomutase</fullName>
    </submittedName>
</protein>
<dbReference type="AlphaFoldDB" id="A0A516H1Q2"/>
<organism evidence="11 12">
    <name type="scientific">Ferrovibrio terrae</name>
    <dbReference type="NCBI Taxonomy" id="2594003"/>
    <lineage>
        <taxon>Bacteria</taxon>
        <taxon>Pseudomonadati</taxon>
        <taxon>Pseudomonadota</taxon>
        <taxon>Alphaproteobacteria</taxon>
        <taxon>Rhodospirillales</taxon>
        <taxon>Rhodospirillaceae</taxon>
        <taxon>Ferrovibrio</taxon>
    </lineage>
</organism>